<dbReference type="RefSeq" id="WP_240253324.1">
    <property type="nucleotide sequence ID" value="NZ_JAKTTI010000005.1"/>
</dbReference>
<name>A0AAW5DVM0_9BACI</name>
<accession>A0AAW5DVM0</accession>
<dbReference type="InterPro" id="IPR025916">
    <property type="entry name" value="YdjO"/>
</dbReference>
<sequence length="68" mass="7759">MAFGRKPVEEIVTEETKIWVCTSDDCNCWLRDNFKSTEIPICPICGSSMEQSTKELQVVDNHCKSYLA</sequence>
<dbReference type="EMBL" id="JAKTTI010000005">
    <property type="protein sequence ID" value="MCH1624692.1"/>
    <property type="molecule type" value="Genomic_DNA"/>
</dbReference>
<keyword evidence="2" id="KW-1185">Reference proteome</keyword>
<comment type="caution">
    <text evidence="1">The sequence shown here is derived from an EMBL/GenBank/DDBJ whole genome shotgun (WGS) entry which is preliminary data.</text>
</comment>
<organism evidence="1 2">
    <name type="scientific">Fredinandcohnia quinoae</name>
    <dbReference type="NCBI Taxonomy" id="2918902"/>
    <lineage>
        <taxon>Bacteria</taxon>
        <taxon>Bacillati</taxon>
        <taxon>Bacillota</taxon>
        <taxon>Bacilli</taxon>
        <taxon>Bacillales</taxon>
        <taxon>Bacillaceae</taxon>
        <taxon>Fredinandcohnia</taxon>
    </lineage>
</organism>
<reference evidence="1" key="1">
    <citation type="submission" date="2022-02" db="EMBL/GenBank/DDBJ databases">
        <title>Fredinandcohnia quinoae sp. nov. isolated from Chenopodium quinoa seeds.</title>
        <authorList>
            <person name="Saati-Santamaria Z."/>
            <person name="Flores-Felix J.D."/>
            <person name="Igual J.M."/>
            <person name="Velazquez E."/>
            <person name="Garcia-Fraile P."/>
            <person name="Martinez-Molina E."/>
        </authorList>
    </citation>
    <scope>NUCLEOTIDE SEQUENCE</scope>
    <source>
        <strain evidence="1">SECRCQ15</strain>
    </source>
</reference>
<evidence type="ECO:0000313" key="2">
    <source>
        <dbReference type="Proteomes" id="UP001431131"/>
    </source>
</evidence>
<gene>
    <name evidence="1" type="ORF">MJG50_05090</name>
</gene>
<protein>
    <submittedName>
        <fullName evidence="1">Cold-shock protein</fullName>
    </submittedName>
</protein>
<dbReference type="AlphaFoldDB" id="A0AAW5DVM0"/>
<dbReference type="Proteomes" id="UP001431131">
    <property type="component" value="Unassembled WGS sequence"/>
</dbReference>
<proteinExistence type="predicted"/>
<dbReference type="Pfam" id="PF14169">
    <property type="entry name" value="YdjO"/>
    <property type="match status" value="1"/>
</dbReference>
<evidence type="ECO:0000313" key="1">
    <source>
        <dbReference type="EMBL" id="MCH1624692.1"/>
    </source>
</evidence>